<evidence type="ECO:0000313" key="3">
    <source>
        <dbReference type="Proteomes" id="UP000244336"/>
    </source>
</evidence>
<evidence type="ECO:0000256" key="1">
    <source>
        <dbReference type="SAM" id="MobiDB-lite"/>
    </source>
</evidence>
<accession>A0A2T7CX74</accession>
<protein>
    <submittedName>
        <fullName evidence="2">Uncharacterized protein</fullName>
    </submittedName>
</protein>
<gene>
    <name evidence="2" type="ORF">GQ55_7G205000</name>
</gene>
<keyword evidence="3" id="KW-1185">Reference proteome</keyword>
<dbReference type="EMBL" id="CM009755">
    <property type="protein sequence ID" value="PUZ47924.1"/>
    <property type="molecule type" value="Genomic_DNA"/>
</dbReference>
<sequence length="62" mass="6778">MNGGGGEGRGRRGRSGGVRGEHAGSWGGRPTPPTGWLRPRCRVPAAGDRRRKRTTEIVWRLQ</sequence>
<dbReference type="Proteomes" id="UP000244336">
    <property type="component" value="Chromosome 7"/>
</dbReference>
<name>A0A2T7CX74_9POAL</name>
<feature type="region of interest" description="Disordered" evidence="1">
    <location>
        <begin position="1"/>
        <end position="62"/>
    </location>
</feature>
<evidence type="ECO:0000313" key="2">
    <source>
        <dbReference type="EMBL" id="PUZ47924.1"/>
    </source>
</evidence>
<dbReference type="AlphaFoldDB" id="A0A2T7CX74"/>
<reference evidence="2 3" key="1">
    <citation type="submission" date="2018-04" db="EMBL/GenBank/DDBJ databases">
        <title>WGS assembly of Panicum hallii var. hallii HAL2.</title>
        <authorList>
            <person name="Lovell J."/>
            <person name="Jenkins J."/>
            <person name="Lowry D."/>
            <person name="Mamidi S."/>
            <person name="Sreedasyam A."/>
            <person name="Weng X."/>
            <person name="Barry K."/>
            <person name="Bonette J."/>
            <person name="Campitelli B."/>
            <person name="Daum C."/>
            <person name="Gordon S."/>
            <person name="Gould B."/>
            <person name="Lipzen A."/>
            <person name="MacQueen A."/>
            <person name="Palacio-Mejia J."/>
            <person name="Plott C."/>
            <person name="Shakirov E."/>
            <person name="Shu S."/>
            <person name="Yoshinaga Y."/>
            <person name="Zane M."/>
            <person name="Rokhsar D."/>
            <person name="Grimwood J."/>
            <person name="Schmutz J."/>
            <person name="Juenger T."/>
        </authorList>
    </citation>
    <scope>NUCLEOTIDE SEQUENCE [LARGE SCALE GENOMIC DNA]</scope>
    <source>
        <strain evidence="3">cv. HAL2</strain>
    </source>
</reference>
<proteinExistence type="predicted"/>
<dbReference type="Gramene" id="PUZ47924">
    <property type="protein sequence ID" value="PUZ47924"/>
    <property type="gene ID" value="GQ55_7G205000"/>
</dbReference>
<organism evidence="2 3">
    <name type="scientific">Panicum hallii var. hallii</name>
    <dbReference type="NCBI Taxonomy" id="1504633"/>
    <lineage>
        <taxon>Eukaryota</taxon>
        <taxon>Viridiplantae</taxon>
        <taxon>Streptophyta</taxon>
        <taxon>Embryophyta</taxon>
        <taxon>Tracheophyta</taxon>
        <taxon>Spermatophyta</taxon>
        <taxon>Magnoliopsida</taxon>
        <taxon>Liliopsida</taxon>
        <taxon>Poales</taxon>
        <taxon>Poaceae</taxon>
        <taxon>PACMAD clade</taxon>
        <taxon>Panicoideae</taxon>
        <taxon>Panicodae</taxon>
        <taxon>Paniceae</taxon>
        <taxon>Panicinae</taxon>
        <taxon>Panicum</taxon>
        <taxon>Panicum sect. Panicum</taxon>
    </lineage>
</organism>